<proteinExistence type="predicted"/>
<evidence type="ECO:0000313" key="3">
    <source>
        <dbReference type="EMBL" id="TEU30252.1"/>
    </source>
</evidence>
<evidence type="ECO:0000313" key="4">
    <source>
        <dbReference type="Proteomes" id="UP000297834"/>
    </source>
</evidence>
<gene>
    <name evidence="3" type="ORF">E2B99_02630</name>
</gene>
<name>A0A4Y7XES9_9GAMM</name>
<feature type="domain" description="DUF2846" evidence="2">
    <location>
        <begin position="101"/>
        <end position="187"/>
    </location>
</feature>
<comment type="caution">
    <text evidence="3">The sequence shown here is derived from an EMBL/GenBank/DDBJ whole genome shotgun (WGS) entry which is preliminary data.</text>
</comment>
<evidence type="ECO:0000256" key="1">
    <source>
        <dbReference type="SAM" id="SignalP"/>
    </source>
</evidence>
<dbReference type="OrthoDB" id="6355011at2"/>
<dbReference type="EMBL" id="SNTY01000010">
    <property type="protein sequence ID" value="TEU30252.1"/>
    <property type="molecule type" value="Genomic_DNA"/>
</dbReference>
<keyword evidence="4" id="KW-1185">Reference proteome</keyword>
<dbReference type="Pfam" id="PF11008">
    <property type="entry name" value="DUF2846"/>
    <property type="match status" value="1"/>
</dbReference>
<dbReference type="Proteomes" id="UP000297834">
    <property type="component" value="Unassembled WGS sequence"/>
</dbReference>
<protein>
    <submittedName>
        <fullName evidence="3">DUF2846 domain-containing protein</fullName>
    </submittedName>
</protein>
<evidence type="ECO:0000259" key="2">
    <source>
        <dbReference type="Pfam" id="PF11008"/>
    </source>
</evidence>
<sequence>MRYLPMHYLPVITLLAAAFTGCATTPKPEATQAHKFDLFGLIKYKQQPNEEAIANPSTLKTIDYAHTDPHKNRFRLDPFSVGGWVNQNEGEPFKQVMPTTTNSAIVYLYRTHSTWNHQEIVAPNFFLNDKRIPSLLDNHYYWIELPAGTYRLNISRPVGVIHFQKGTAVDFSVEAGKSYFLRYEEQKFRGTPNKADGLLKAGPLMQMPTEQALREISGTTLRTPGYSFVKRDNIDQPELAAFNGKAPDKVNKKQLEEKKQLHLDKPFKLWNPLTW</sequence>
<accession>A0A4Y7XES9</accession>
<dbReference type="PROSITE" id="PS51257">
    <property type="entry name" value="PROKAR_LIPOPROTEIN"/>
    <property type="match status" value="1"/>
</dbReference>
<dbReference type="AlphaFoldDB" id="A0A4Y7XES9"/>
<organism evidence="3 4">
    <name type="scientific">Alkanindiges illinoisensis</name>
    <dbReference type="NCBI Taxonomy" id="197183"/>
    <lineage>
        <taxon>Bacteria</taxon>
        <taxon>Pseudomonadati</taxon>
        <taxon>Pseudomonadota</taxon>
        <taxon>Gammaproteobacteria</taxon>
        <taxon>Moraxellales</taxon>
        <taxon>Moraxellaceae</taxon>
        <taxon>Alkanindiges</taxon>
    </lineage>
</organism>
<keyword evidence="1" id="KW-0732">Signal</keyword>
<dbReference type="RefSeq" id="WP_134243435.1">
    <property type="nucleotide sequence ID" value="NZ_SNTY01000010.1"/>
</dbReference>
<feature type="signal peptide" evidence="1">
    <location>
        <begin position="1"/>
        <end position="23"/>
    </location>
</feature>
<reference evidence="3 4" key="1">
    <citation type="submission" date="2019-03" db="EMBL/GenBank/DDBJ databases">
        <title>Alkanindiges illinoisensis: a potential pathogenic isolated from ascites of a gastric cancer patient with abdominal metastasis.</title>
        <authorList>
            <person name="Hu X."/>
            <person name="Yang B."/>
            <person name="Yan X."/>
            <person name="Lin L."/>
            <person name="Zhao H."/>
            <person name="Zhou F."/>
            <person name="Su B."/>
            <person name="Chen J."/>
            <person name="Rui Y."/>
            <person name="Wang Q."/>
            <person name="Zheng L."/>
        </authorList>
    </citation>
    <scope>NUCLEOTIDE SEQUENCE [LARGE SCALE GENOMIC DNA]</scope>
    <source>
        <strain evidence="3 4">NFYY 23406</strain>
    </source>
</reference>
<dbReference type="InterPro" id="IPR022548">
    <property type="entry name" value="DUF2846"/>
</dbReference>
<feature type="chain" id="PRO_5021227091" evidence="1">
    <location>
        <begin position="24"/>
        <end position="275"/>
    </location>
</feature>